<dbReference type="EMBL" id="CP021983">
    <property type="protein sequence ID" value="ASC70076.1"/>
    <property type="molecule type" value="Genomic_DNA"/>
</dbReference>
<sequence length="417" mass="45334">MPQRILFISNGHGEDNHSSHIIRTLRRLNPSLEIGAMPIVGEGAAYSRLGVPIIGPTKILPSGGFTYVNRLLLLRDIQAGLVGLLLQQLRAVLRYAPDCDLVHATGDGIGQAFAYLSGRPYISFISCLSSLYEGKLRLDPFLWRMLSSPRCLAVFTRDPYTAEDLTRQGLPRVHFGGIPSLDYLTATGKDLQLRQVPMIALLPGSRLPEAAHNLRLQLRLVQQIGRVMAGAVDFRAALVPRLMRELPAIAAAEGWQQHQDVLSYYEPAPGERPLAQVRCYDDAFNDIITQTTLVIGMAGLAVDQAVAIGKPVIQIPGPGPQFTYAFAEAQTRLLGISAQTIGTEPATETTLRLAAQRVADTLRDQAYLAACVDNGRARLGPAGGSLRIAKHILFHLGVPIPDNDIQVHTEDNPITTA</sequence>
<keyword evidence="2" id="KW-1185">Reference proteome</keyword>
<dbReference type="InterPro" id="IPR019994">
    <property type="entry name" value="Lipid-A-disac_synthase-rel_put"/>
</dbReference>
<protein>
    <submittedName>
        <fullName evidence="1">Glycosyltransferases protein</fullName>
    </submittedName>
</protein>
<dbReference type="AlphaFoldDB" id="A0A1Z3HIJ1"/>
<proteinExistence type="predicted"/>
<dbReference type="PANTHER" id="PTHR39517:SF1">
    <property type="entry name" value="LIPID-A-DISACCHARIDE SYNTHASE"/>
    <property type="match status" value="1"/>
</dbReference>
<dbReference type="RefSeq" id="WP_080806279.1">
    <property type="nucleotide sequence ID" value="NZ_CP021983.2"/>
</dbReference>
<dbReference type="GO" id="GO:0016740">
    <property type="term" value="F:transferase activity"/>
    <property type="evidence" value="ECO:0007669"/>
    <property type="project" value="UniProtKB-KW"/>
</dbReference>
<reference evidence="1 2" key="1">
    <citation type="journal article" date="2016" name="Biochim. Biophys. Acta">
        <title>Characterization of red-shifted phycobilisomes isolated from the chlorophyll f-containing cyanobacterium Halomicronema hongdechloris.</title>
        <authorList>
            <person name="Li Y."/>
            <person name="Lin Y."/>
            <person name="Garvey C.J."/>
            <person name="Birch D."/>
            <person name="Corkery R.W."/>
            <person name="Loughlin P.C."/>
            <person name="Scheer H."/>
            <person name="Willows R.D."/>
            <person name="Chen M."/>
        </authorList>
    </citation>
    <scope>NUCLEOTIDE SEQUENCE [LARGE SCALE GENOMIC DNA]</scope>
    <source>
        <strain evidence="1 2">C2206</strain>
    </source>
</reference>
<evidence type="ECO:0000313" key="2">
    <source>
        <dbReference type="Proteomes" id="UP000191901"/>
    </source>
</evidence>
<name>A0A1Z3HIJ1_9CYAN</name>
<dbReference type="SUPFAM" id="SSF53756">
    <property type="entry name" value="UDP-Glycosyltransferase/glycogen phosphorylase"/>
    <property type="match status" value="1"/>
</dbReference>
<organism evidence="1 2">
    <name type="scientific">Halomicronema hongdechloris C2206</name>
    <dbReference type="NCBI Taxonomy" id="1641165"/>
    <lineage>
        <taxon>Bacteria</taxon>
        <taxon>Bacillati</taxon>
        <taxon>Cyanobacteriota</taxon>
        <taxon>Cyanophyceae</taxon>
        <taxon>Nodosilineales</taxon>
        <taxon>Nodosilineaceae</taxon>
        <taxon>Halomicronema</taxon>
    </lineage>
</organism>
<dbReference type="KEGG" id="hhg:XM38_010060"/>
<evidence type="ECO:0000313" key="1">
    <source>
        <dbReference type="EMBL" id="ASC70076.1"/>
    </source>
</evidence>
<dbReference type="OrthoDB" id="29253at2"/>
<dbReference type="Proteomes" id="UP000191901">
    <property type="component" value="Chromosome"/>
</dbReference>
<dbReference type="NCBIfam" id="TIGR03492">
    <property type="entry name" value="lipid-A-disaccharide synthase-related protein"/>
    <property type="match status" value="1"/>
</dbReference>
<accession>A0A1Z3HIJ1</accession>
<dbReference type="STRING" id="1641165.XM38_04590"/>
<dbReference type="PANTHER" id="PTHR39517">
    <property type="entry name" value="SLL0192 PROTEIN"/>
    <property type="match status" value="1"/>
</dbReference>
<gene>
    <name evidence="1" type="ORF">XM38_010060</name>
</gene>